<dbReference type="InterPro" id="IPR025824">
    <property type="entry name" value="OB-fold_nuc-bd_dom"/>
</dbReference>
<keyword evidence="4 5" id="KW-0269">Exonuclease</keyword>
<comment type="similarity">
    <text evidence="5 6">Belongs to the XseA family.</text>
</comment>
<comment type="function">
    <text evidence="5">Bidirectionally degrades single-stranded DNA into large acid-insoluble oligonucleotides, which are then degraded further into small acid-soluble oligonucleotides.</text>
</comment>
<comment type="catalytic activity">
    <reaction evidence="5 6">
        <text>Exonucleolytic cleavage in either 5'- to 3'- or 3'- to 5'-direction to yield nucleoside 5'-phosphates.</text>
        <dbReference type="EC" id="3.1.11.6"/>
    </reaction>
</comment>
<dbReference type="Pfam" id="PF13742">
    <property type="entry name" value="tRNA_anti_2"/>
    <property type="match status" value="1"/>
</dbReference>
<keyword evidence="1 5" id="KW-0963">Cytoplasm</keyword>
<dbReference type="InterPro" id="IPR003753">
    <property type="entry name" value="Exonuc_VII_L"/>
</dbReference>
<comment type="subunit">
    <text evidence="5">Heterooligomer composed of large and small subunits.</text>
</comment>
<gene>
    <name evidence="5 9" type="primary">xseA</name>
    <name evidence="9" type="ORF">DBW97_02505</name>
</gene>
<dbReference type="CDD" id="cd04489">
    <property type="entry name" value="ExoVII_LU_OBF"/>
    <property type="match status" value="1"/>
</dbReference>
<dbReference type="InterPro" id="IPR020579">
    <property type="entry name" value="Exonuc_VII_lsu_C"/>
</dbReference>
<reference evidence="9 10" key="1">
    <citation type="journal article" date="2018" name="Microbiome">
        <title>Fine metagenomic profile of the Mediterranean stratified and mixed water columns revealed by assembly and recruitment.</title>
        <authorList>
            <person name="Haro-Moreno J.M."/>
            <person name="Lopez-Perez M."/>
            <person name="De La Torre J.R."/>
            <person name="Picazo A."/>
            <person name="Camacho A."/>
            <person name="Rodriguez-Valera F."/>
        </authorList>
    </citation>
    <scope>NUCLEOTIDE SEQUENCE [LARGE SCALE GENOMIC DNA]</scope>
    <source>
        <strain evidence="9">MED-G83</strain>
    </source>
</reference>
<evidence type="ECO:0000259" key="8">
    <source>
        <dbReference type="Pfam" id="PF13742"/>
    </source>
</evidence>
<sequence length="451" mass="50795">MEDYSSTTNFDEREILSVTELNKTVNDFINEAFPPLWVVGEISNFKEYGSSGHWYFSVKDTESVLNCSMFRLQNINLGFKPNEGDQVIMQGKLSIWHKTGRYQMIVNKMELAGYGELLRKFELLKNKFNSEGLFNAKTENELPALINKVAIITSPHGAAIKDVIATLQRRAPHIQSTIFPAVVQGEGSANSIKKSLEMIEQYQGQEKIDAIIVCRGGGSIEDLWSFNNEDLCRYVSGIKIPIVSGVGHETDFTLMDFVSNIRAATPTAAAEIVSNGASQLLNYFEGASANLIKIFRLRLTHYKEKVLLNQKLLRSPQQKIHDQYQRLDQKSEQMSFAMRKLLQLNKDKSHFYAAALNSNNPSKRVTQLRMDIAKGVKDLSRVLKNKLNAKQGLIASFKDQLNNLNPENVLERGYSITYDETGNIVRDSKAVKKGDEISTKLKTGLIKSKVN</sequence>
<evidence type="ECO:0000256" key="4">
    <source>
        <dbReference type="ARBA" id="ARBA00022839"/>
    </source>
</evidence>
<dbReference type="GO" id="GO:0003676">
    <property type="term" value="F:nucleic acid binding"/>
    <property type="evidence" value="ECO:0007669"/>
    <property type="project" value="InterPro"/>
</dbReference>
<dbReference type="EMBL" id="QOPD01000003">
    <property type="protein sequence ID" value="RCL38396.1"/>
    <property type="molecule type" value="Genomic_DNA"/>
</dbReference>
<dbReference type="HAMAP" id="MF_00378">
    <property type="entry name" value="Exonuc_7_L"/>
    <property type="match status" value="1"/>
</dbReference>
<evidence type="ECO:0000256" key="1">
    <source>
        <dbReference type="ARBA" id="ARBA00022490"/>
    </source>
</evidence>
<evidence type="ECO:0000313" key="9">
    <source>
        <dbReference type="EMBL" id="RCL38396.1"/>
    </source>
</evidence>
<evidence type="ECO:0000256" key="3">
    <source>
        <dbReference type="ARBA" id="ARBA00022801"/>
    </source>
</evidence>
<evidence type="ECO:0000256" key="5">
    <source>
        <dbReference type="HAMAP-Rule" id="MF_00378"/>
    </source>
</evidence>
<dbReference type="Proteomes" id="UP000252147">
    <property type="component" value="Unassembled WGS sequence"/>
</dbReference>
<organism evidence="9 10">
    <name type="scientific">SAR86 cluster bacterium</name>
    <dbReference type="NCBI Taxonomy" id="2030880"/>
    <lineage>
        <taxon>Bacteria</taxon>
        <taxon>Pseudomonadati</taxon>
        <taxon>Pseudomonadota</taxon>
        <taxon>Gammaproteobacteria</taxon>
        <taxon>SAR86 cluster</taxon>
    </lineage>
</organism>
<dbReference type="Pfam" id="PF02601">
    <property type="entry name" value="Exonuc_VII_L"/>
    <property type="match status" value="1"/>
</dbReference>
<comment type="subcellular location">
    <subcellularLocation>
        <location evidence="5 6">Cytoplasm</location>
    </subcellularLocation>
</comment>
<evidence type="ECO:0000256" key="2">
    <source>
        <dbReference type="ARBA" id="ARBA00022722"/>
    </source>
</evidence>
<dbReference type="NCBIfam" id="TIGR00237">
    <property type="entry name" value="xseA"/>
    <property type="match status" value="1"/>
</dbReference>
<accession>A0A368BNY0</accession>
<feature type="domain" description="Exonuclease VII large subunit C-terminal" evidence="7">
    <location>
        <begin position="133"/>
        <end position="448"/>
    </location>
</feature>
<comment type="caution">
    <text evidence="9">The sequence shown here is derived from an EMBL/GenBank/DDBJ whole genome shotgun (WGS) entry which is preliminary data.</text>
</comment>
<feature type="domain" description="OB-fold nucleic acid binding" evidence="8">
    <location>
        <begin position="16"/>
        <end position="110"/>
    </location>
</feature>
<dbReference type="GO" id="GO:0008855">
    <property type="term" value="F:exodeoxyribonuclease VII activity"/>
    <property type="evidence" value="ECO:0007669"/>
    <property type="project" value="UniProtKB-UniRule"/>
</dbReference>
<proteinExistence type="inferred from homology"/>
<dbReference type="GO" id="GO:0006308">
    <property type="term" value="P:DNA catabolic process"/>
    <property type="evidence" value="ECO:0007669"/>
    <property type="project" value="UniProtKB-UniRule"/>
</dbReference>
<dbReference type="AlphaFoldDB" id="A0A368BNY0"/>
<dbReference type="PANTHER" id="PTHR30008:SF0">
    <property type="entry name" value="EXODEOXYRIBONUCLEASE 7 LARGE SUBUNIT"/>
    <property type="match status" value="1"/>
</dbReference>
<protein>
    <recommendedName>
        <fullName evidence="5">Exodeoxyribonuclease 7 large subunit</fullName>
        <ecNumber evidence="5">3.1.11.6</ecNumber>
    </recommendedName>
    <alternativeName>
        <fullName evidence="5">Exodeoxyribonuclease VII large subunit</fullName>
        <shortName evidence="5">Exonuclease VII large subunit</shortName>
    </alternativeName>
</protein>
<evidence type="ECO:0000256" key="6">
    <source>
        <dbReference type="RuleBase" id="RU004355"/>
    </source>
</evidence>
<keyword evidence="3 5" id="KW-0378">Hydrolase</keyword>
<keyword evidence="2 5" id="KW-0540">Nuclease</keyword>
<evidence type="ECO:0000259" key="7">
    <source>
        <dbReference type="Pfam" id="PF02601"/>
    </source>
</evidence>
<dbReference type="EC" id="3.1.11.6" evidence="5"/>
<dbReference type="GO" id="GO:0009318">
    <property type="term" value="C:exodeoxyribonuclease VII complex"/>
    <property type="evidence" value="ECO:0007669"/>
    <property type="project" value="UniProtKB-UniRule"/>
</dbReference>
<name>A0A368BNY0_9GAMM</name>
<dbReference type="GO" id="GO:0005737">
    <property type="term" value="C:cytoplasm"/>
    <property type="evidence" value="ECO:0007669"/>
    <property type="project" value="UniProtKB-SubCell"/>
</dbReference>
<dbReference type="PANTHER" id="PTHR30008">
    <property type="entry name" value="EXODEOXYRIBONUCLEASE 7 LARGE SUBUNIT"/>
    <property type="match status" value="1"/>
</dbReference>
<evidence type="ECO:0000313" key="10">
    <source>
        <dbReference type="Proteomes" id="UP000252147"/>
    </source>
</evidence>